<feature type="domain" description="YknX-like alpha-helical hairpin" evidence="4">
    <location>
        <begin position="106"/>
        <end position="185"/>
    </location>
</feature>
<reference evidence="7" key="1">
    <citation type="submission" date="2015-08" db="EMBL/GenBank/DDBJ databases">
        <title>Complete DNA Sequence of Pseudomonas syringae pv. actinidiae, the Causal Agent of Kiwifruit Canker Disease.</title>
        <authorList>
            <person name="Rikkerink E.H.A."/>
            <person name="Fineran P.C."/>
        </authorList>
    </citation>
    <scope>NUCLEOTIDE SEQUENCE</scope>
    <source>
        <strain evidence="7">DSM 13666</strain>
    </source>
</reference>
<dbReference type="InterPro" id="IPR058638">
    <property type="entry name" value="HH_YknX-like"/>
</dbReference>
<comment type="caution">
    <text evidence="7">The sequence shown here is derived from an EMBL/GenBank/DDBJ whole genome shotgun (WGS) entry which is preliminary data.</text>
</comment>
<feature type="coiled-coil region" evidence="3">
    <location>
        <begin position="112"/>
        <end position="176"/>
    </location>
</feature>
<dbReference type="Pfam" id="PF25984">
    <property type="entry name" value="BSH_YknX"/>
    <property type="match status" value="1"/>
</dbReference>
<name>A0A0M0KFU8_ALKHA</name>
<accession>A0A0M0KFU8</accession>
<dbReference type="InterPro" id="IPR058636">
    <property type="entry name" value="Beta-barrel_YknX"/>
</dbReference>
<dbReference type="InterPro" id="IPR058639">
    <property type="entry name" value="BSH_YknX-like"/>
</dbReference>
<keyword evidence="2 3" id="KW-0175">Coiled coil</keyword>
<evidence type="ECO:0000259" key="5">
    <source>
        <dbReference type="Pfam" id="PF25984"/>
    </source>
</evidence>
<feature type="domain" description="YknX-like barrel-sandwich hybrid" evidence="5">
    <location>
        <begin position="71"/>
        <end position="221"/>
    </location>
</feature>
<protein>
    <recommendedName>
        <fullName evidence="8">HlyD family secretion protein</fullName>
    </recommendedName>
</protein>
<proteinExistence type="predicted"/>
<dbReference type="Pfam" id="PF25982">
    <property type="entry name" value="HH_YknX"/>
    <property type="match status" value="1"/>
</dbReference>
<dbReference type="GO" id="GO:0030313">
    <property type="term" value="C:cell envelope"/>
    <property type="evidence" value="ECO:0007669"/>
    <property type="project" value="UniProtKB-SubCell"/>
</dbReference>
<evidence type="ECO:0000256" key="2">
    <source>
        <dbReference type="ARBA" id="ARBA00023054"/>
    </source>
</evidence>
<dbReference type="PANTHER" id="PTHR32347:SF14">
    <property type="entry name" value="EFFLUX SYSTEM COMPONENT YKNX-RELATED"/>
    <property type="match status" value="1"/>
</dbReference>
<evidence type="ECO:0008006" key="8">
    <source>
        <dbReference type="Google" id="ProtNLM"/>
    </source>
</evidence>
<organism evidence="7">
    <name type="scientific">Halalkalibacterium halodurans</name>
    <name type="common">Bacillus halodurans</name>
    <dbReference type="NCBI Taxonomy" id="86665"/>
    <lineage>
        <taxon>Bacteria</taxon>
        <taxon>Bacillati</taxon>
        <taxon>Bacillota</taxon>
        <taxon>Bacilli</taxon>
        <taxon>Bacillales</taxon>
        <taxon>Bacillaceae</taxon>
        <taxon>Halalkalibacterium (ex Joshi et al. 2022)</taxon>
    </lineage>
</organism>
<dbReference type="AlphaFoldDB" id="A0A0M0KFU8"/>
<dbReference type="RefSeq" id="WP_010899798.1">
    <property type="nucleotide sequence ID" value="NZ_CP040441.1"/>
</dbReference>
<dbReference type="Gene3D" id="2.40.420.20">
    <property type="match status" value="1"/>
</dbReference>
<gene>
    <name evidence="7" type="ORF">AMD02_01640</name>
</gene>
<dbReference type="OMA" id="HAGQFKV"/>
<dbReference type="EMBL" id="LILD01000001">
    <property type="protein sequence ID" value="KOO37691.1"/>
    <property type="molecule type" value="Genomic_DNA"/>
</dbReference>
<dbReference type="GeneID" id="87599210"/>
<dbReference type="InterPro" id="IPR050465">
    <property type="entry name" value="UPF0194_transport"/>
</dbReference>
<feature type="domain" description="YknX-like beta-barrel" evidence="6">
    <location>
        <begin position="227"/>
        <end position="312"/>
    </location>
</feature>
<dbReference type="PATRIC" id="fig|136160.3.peg.528"/>
<accession>A0A4Y7X0T9</accession>
<evidence type="ECO:0000259" key="6">
    <source>
        <dbReference type="Pfam" id="PF25990"/>
    </source>
</evidence>
<evidence type="ECO:0000259" key="4">
    <source>
        <dbReference type="Pfam" id="PF25982"/>
    </source>
</evidence>
<comment type="subcellular location">
    <subcellularLocation>
        <location evidence="1">Cell envelope</location>
    </subcellularLocation>
</comment>
<sequence length="399" mass="45051">MKKKVVLIVSISLVALIAIGFVGYRYLLPAQFASSDFMDDGEIFGERVGDLMMVQESHGLFSGKVEPEKNENIYYDPEKGAIKEVFVEEGDEIDEETPLFEYELNEDIDDERDQLQLQLDLAYLQINESEKKKQKLDKSIKNAVDDEEKEMLEEERAQLDFELRQLNLEAAQTKKQLDRLVPAEEEAIVMSKSSGIVQSINQDLVEGMQGEAMNSPFIQVVSTGSYLVKSQVNEFILDTLEVDMPVKITKKTGGDEEWVGVITDIGKIPVGSDQDDMGYDMYDSNPQSSNYPFTVRIDEHEGLEIGFHVNIEPVLHDEEGGTVVLFEEYVQFDDDGQAFVWVADENLLTAKRFVETGASDPENFTIEIVDGLTEDDIIVGPSPSLEEGREVMMYDDFLE</sequence>
<dbReference type="Pfam" id="PF25990">
    <property type="entry name" value="Beta-barrel_YknX"/>
    <property type="match status" value="1"/>
</dbReference>
<evidence type="ECO:0000313" key="7">
    <source>
        <dbReference type="EMBL" id="KOO37691.1"/>
    </source>
</evidence>
<dbReference type="PANTHER" id="PTHR32347">
    <property type="entry name" value="EFFLUX SYSTEM COMPONENT YKNX-RELATED"/>
    <property type="match status" value="1"/>
</dbReference>
<evidence type="ECO:0000256" key="3">
    <source>
        <dbReference type="SAM" id="Coils"/>
    </source>
</evidence>
<evidence type="ECO:0000256" key="1">
    <source>
        <dbReference type="ARBA" id="ARBA00004196"/>
    </source>
</evidence>